<organism evidence="2 3">
    <name type="scientific">Seongchinamella unica</name>
    <dbReference type="NCBI Taxonomy" id="2547392"/>
    <lineage>
        <taxon>Bacteria</taxon>
        <taxon>Pseudomonadati</taxon>
        <taxon>Pseudomonadota</taxon>
        <taxon>Gammaproteobacteria</taxon>
        <taxon>Cellvibrionales</taxon>
        <taxon>Halieaceae</taxon>
        <taxon>Seongchinamella</taxon>
    </lineage>
</organism>
<feature type="transmembrane region" description="Helical" evidence="1">
    <location>
        <begin position="6"/>
        <end position="27"/>
    </location>
</feature>
<accession>A0A4R5LML9</accession>
<evidence type="ECO:0000256" key="1">
    <source>
        <dbReference type="SAM" id="Phobius"/>
    </source>
</evidence>
<name>A0A4R5LML9_9GAMM</name>
<dbReference type="RefSeq" id="WP_133215682.1">
    <property type="nucleotide sequence ID" value="NZ_SMSE01000008.1"/>
</dbReference>
<sequence>MNWEAIAAIGEMVGAVGVIATLGFLAFQVRQNSSLLKNNTRQLEQNHQVAIAQAMATSDRQSDPMLIVAQSNELSRIFYKGLANYVELDPESKMRFSLAMGPIIAGVSVKFMEQIKLEIADADYLPDQANFLMKFLDTVGGRQWWKTNMQMYPKPFVQMVEDVLNKREVKNKAV</sequence>
<evidence type="ECO:0000313" key="2">
    <source>
        <dbReference type="EMBL" id="TDG11263.1"/>
    </source>
</evidence>
<dbReference type="EMBL" id="SMSE01000008">
    <property type="protein sequence ID" value="TDG11263.1"/>
    <property type="molecule type" value="Genomic_DNA"/>
</dbReference>
<keyword evidence="3" id="KW-1185">Reference proteome</keyword>
<evidence type="ECO:0000313" key="3">
    <source>
        <dbReference type="Proteomes" id="UP000295554"/>
    </source>
</evidence>
<dbReference type="AlphaFoldDB" id="A0A4R5LML9"/>
<protein>
    <submittedName>
        <fullName evidence="2">Uncharacterized protein</fullName>
    </submittedName>
</protein>
<gene>
    <name evidence="2" type="ORF">E2F43_18890</name>
</gene>
<keyword evidence="1" id="KW-0472">Membrane</keyword>
<keyword evidence="1" id="KW-1133">Transmembrane helix</keyword>
<proteinExistence type="predicted"/>
<comment type="caution">
    <text evidence="2">The sequence shown here is derived from an EMBL/GenBank/DDBJ whole genome shotgun (WGS) entry which is preliminary data.</text>
</comment>
<dbReference type="Proteomes" id="UP000295554">
    <property type="component" value="Unassembled WGS sequence"/>
</dbReference>
<keyword evidence="1" id="KW-0812">Transmembrane</keyword>
<reference evidence="2 3" key="1">
    <citation type="submission" date="2019-03" db="EMBL/GenBank/DDBJ databases">
        <title>Seongchinamella monodicae gen. nov., sp. nov., a novel member of the Gammaproteobacteria isolated from a tidal mudflat of beach.</title>
        <authorList>
            <person name="Yang H.G."/>
            <person name="Kang J.W."/>
            <person name="Lee S.D."/>
        </authorList>
    </citation>
    <scope>NUCLEOTIDE SEQUENCE [LARGE SCALE GENOMIC DNA]</scope>
    <source>
        <strain evidence="2 3">GH4-78</strain>
    </source>
</reference>
<dbReference type="OrthoDB" id="5731919at2"/>